<reference evidence="1 2" key="1">
    <citation type="submission" date="2016-11" db="EMBL/GenBank/DDBJ databases">
        <authorList>
            <person name="Jaros S."/>
            <person name="Januszkiewicz K."/>
            <person name="Wedrychowicz H."/>
        </authorList>
    </citation>
    <scope>NUCLEOTIDE SEQUENCE [LARGE SCALE GENOMIC DNA]</scope>
    <source>
        <strain evidence="1 2">DSM 21758</strain>
    </source>
</reference>
<keyword evidence="2" id="KW-1185">Reference proteome</keyword>
<evidence type="ECO:0000313" key="1">
    <source>
        <dbReference type="EMBL" id="SHJ26398.1"/>
    </source>
</evidence>
<dbReference type="STRING" id="1121302.SAMN02745163_01602"/>
<dbReference type="Proteomes" id="UP000184310">
    <property type="component" value="Unassembled WGS sequence"/>
</dbReference>
<gene>
    <name evidence="1" type="ORF">SAMN02745163_01602</name>
</gene>
<evidence type="ECO:0000313" key="2">
    <source>
        <dbReference type="Proteomes" id="UP000184310"/>
    </source>
</evidence>
<protein>
    <submittedName>
        <fullName evidence="1">Uncharacterized protein</fullName>
    </submittedName>
</protein>
<dbReference type="EMBL" id="FQZB01000007">
    <property type="protein sequence ID" value="SHJ26398.1"/>
    <property type="molecule type" value="Genomic_DNA"/>
</dbReference>
<accession>A0A1M6HW78</accession>
<proteinExistence type="predicted"/>
<organism evidence="1 2">
    <name type="scientific">Clostridium cavendishii DSM 21758</name>
    <dbReference type="NCBI Taxonomy" id="1121302"/>
    <lineage>
        <taxon>Bacteria</taxon>
        <taxon>Bacillati</taxon>
        <taxon>Bacillota</taxon>
        <taxon>Clostridia</taxon>
        <taxon>Eubacteriales</taxon>
        <taxon>Clostridiaceae</taxon>
        <taxon>Clostridium</taxon>
    </lineage>
</organism>
<dbReference type="AlphaFoldDB" id="A0A1M6HW78"/>
<name>A0A1M6HW78_9CLOT</name>
<dbReference type="RefSeq" id="WP_072986155.1">
    <property type="nucleotide sequence ID" value="NZ_FQZB01000007.1"/>
</dbReference>
<sequence length="121" mass="14238">MAKVFLIEDEIVHYSFKGINIIGLPRMACLPSCLVNLHYEVFISNIRIIFYLFIDEEDVRGIFCYNINSLSKVEFFIDENGGQRVRFIIDDKYYNMQISEKNVEKIKKFLNINNTLELALT</sequence>